<dbReference type="EMBL" id="DUMN01000731">
    <property type="protein sequence ID" value="HHV70957.1"/>
    <property type="molecule type" value="Genomic_DNA"/>
</dbReference>
<dbReference type="SUPFAM" id="SSF55729">
    <property type="entry name" value="Acyl-CoA N-acyltransferases (Nat)"/>
    <property type="match status" value="1"/>
</dbReference>
<dbReference type="RefSeq" id="WP_100651815.1">
    <property type="nucleotide sequence ID" value="NZ_CP122438.1"/>
</dbReference>
<evidence type="ECO:0000256" key="2">
    <source>
        <dbReference type="ARBA" id="ARBA00023315"/>
    </source>
</evidence>
<dbReference type="InterPro" id="IPR050832">
    <property type="entry name" value="Bact_Acetyltransf"/>
</dbReference>
<name>A0A7V6U2L2_9HYPH</name>
<dbReference type="AlphaFoldDB" id="A0A7V6U2L2"/>
<comment type="caution">
    <text evidence="4">The sequence shown here is derived from an EMBL/GenBank/DDBJ whole genome shotgun (WGS) entry which is preliminary data.</text>
</comment>
<evidence type="ECO:0000313" key="4">
    <source>
        <dbReference type="EMBL" id="HHV70957.1"/>
    </source>
</evidence>
<keyword evidence="2" id="KW-0012">Acyltransferase</keyword>
<proteinExistence type="predicted"/>
<dbReference type="CDD" id="cd04301">
    <property type="entry name" value="NAT_SF"/>
    <property type="match status" value="1"/>
</dbReference>
<dbReference type="GO" id="GO:0016747">
    <property type="term" value="F:acyltransferase activity, transferring groups other than amino-acyl groups"/>
    <property type="evidence" value="ECO:0007669"/>
    <property type="project" value="InterPro"/>
</dbReference>
<reference evidence="4 5" key="1">
    <citation type="journal article" date="2020" name="Biotechnol. Biofuels">
        <title>New insights from the biogas microbiome by comprehensive genome-resolved metagenomics of nearly 1600 species originating from multiple anaerobic digesters.</title>
        <authorList>
            <person name="Campanaro S."/>
            <person name="Treu L."/>
            <person name="Rodriguez-R L.M."/>
            <person name="Kovalovszki A."/>
            <person name="Ziels R.M."/>
            <person name="Maus I."/>
            <person name="Zhu X."/>
            <person name="Kougias P.G."/>
            <person name="Basile A."/>
            <person name="Luo G."/>
            <person name="Schluter A."/>
            <person name="Konstantinidis K.T."/>
            <person name="Angelidaki I."/>
        </authorList>
    </citation>
    <scope>NUCLEOTIDE SEQUENCE [LARGE SCALE GENOMIC DNA]</scope>
    <source>
        <strain evidence="4">AS04akNAM_66</strain>
    </source>
</reference>
<dbReference type="Pfam" id="PF00583">
    <property type="entry name" value="Acetyltransf_1"/>
    <property type="match status" value="1"/>
</dbReference>
<dbReference type="PANTHER" id="PTHR43877">
    <property type="entry name" value="AMINOALKYLPHOSPHONATE N-ACETYLTRANSFERASE-RELATED-RELATED"/>
    <property type="match status" value="1"/>
</dbReference>
<dbReference type="Proteomes" id="UP000551563">
    <property type="component" value="Unassembled WGS sequence"/>
</dbReference>
<accession>A0A7V6U2L2</accession>
<evidence type="ECO:0000256" key="1">
    <source>
        <dbReference type="ARBA" id="ARBA00022679"/>
    </source>
</evidence>
<dbReference type="InterPro" id="IPR000182">
    <property type="entry name" value="GNAT_dom"/>
</dbReference>
<dbReference type="PROSITE" id="PS51186">
    <property type="entry name" value="GNAT"/>
    <property type="match status" value="1"/>
</dbReference>
<evidence type="ECO:0000259" key="3">
    <source>
        <dbReference type="PROSITE" id="PS51186"/>
    </source>
</evidence>
<dbReference type="InterPro" id="IPR016181">
    <property type="entry name" value="Acyl_CoA_acyltransferase"/>
</dbReference>
<evidence type="ECO:0000313" key="5">
    <source>
        <dbReference type="Proteomes" id="UP000551563"/>
    </source>
</evidence>
<gene>
    <name evidence="4" type="ORF">GXX48_25535</name>
</gene>
<organism evidence="4 5">
    <name type="scientific">Brucella intermedia</name>
    <dbReference type="NCBI Taxonomy" id="94625"/>
    <lineage>
        <taxon>Bacteria</taxon>
        <taxon>Pseudomonadati</taxon>
        <taxon>Pseudomonadota</taxon>
        <taxon>Alphaproteobacteria</taxon>
        <taxon>Hyphomicrobiales</taxon>
        <taxon>Brucellaceae</taxon>
        <taxon>Brucella/Ochrobactrum group</taxon>
        <taxon>Brucella</taxon>
    </lineage>
</organism>
<dbReference type="Gene3D" id="3.40.630.30">
    <property type="match status" value="1"/>
</dbReference>
<keyword evidence="1 4" id="KW-0808">Transferase</keyword>
<sequence length="153" mass="16810">MLQIVPLADRPDLVPVCAAWNHAEWGEFTGSTPEQTAQAFCDISREDDGQAARVALWNGEPAGLALLIHSDLETHPHLKPWVASVFVAPGHRGKGIAKGLVGAIEDAARQHGYGEAYLYTNKPDLYRQIGWSDYELLDGDYAGMLIMQKKIAR</sequence>
<protein>
    <submittedName>
        <fullName evidence="4">GNAT family N-acetyltransferase</fullName>
    </submittedName>
</protein>
<feature type="domain" description="N-acetyltransferase" evidence="3">
    <location>
        <begin position="2"/>
        <end position="152"/>
    </location>
</feature>